<keyword evidence="8" id="KW-0812">Transmembrane</keyword>
<keyword evidence="6" id="KW-0433">Leucine-rich repeat</keyword>
<dbReference type="InterPro" id="IPR008271">
    <property type="entry name" value="Ser/Thr_kinase_AS"/>
</dbReference>
<feature type="region of interest" description="Disordered" evidence="20">
    <location>
        <begin position="938"/>
        <end position="957"/>
    </location>
</feature>
<dbReference type="FunFam" id="1.10.510.10:FF:000358">
    <property type="entry name" value="Putative leucine-rich repeat receptor-like serine/threonine-protein kinase"/>
    <property type="match status" value="1"/>
</dbReference>
<evidence type="ECO:0000256" key="17">
    <source>
        <dbReference type="ARBA" id="ARBA00023180"/>
    </source>
</evidence>
<reference evidence="23" key="1">
    <citation type="submission" date="2015-06" db="UniProtKB">
        <authorList>
            <consortium name="EnsemblPlants"/>
        </authorList>
    </citation>
    <scope>IDENTIFICATION</scope>
</reference>
<dbReference type="EnsemblPlants" id="EMT33069">
    <property type="protein sequence ID" value="EMT33069"/>
    <property type="gene ID" value="F775_52206"/>
</dbReference>
<evidence type="ECO:0000256" key="13">
    <source>
        <dbReference type="ARBA" id="ARBA00022840"/>
    </source>
</evidence>
<keyword evidence="11" id="KW-0547">Nucleotide-binding</keyword>
<keyword evidence="12" id="KW-0418">Kinase</keyword>
<evidence type="ECO:0000256" key="15">
    <source>
        <dbReference type="ARBA" id="ARBA00023136"/>
    </source>
</evidence>
<feature type="region of interest" description="Disordered" evidence="20">
    <location>
        <begin position="149"/>
        <end position="172"/>
    </location>
</feature>
<evidence type="ECO:0000256" key="14">
    <source>
        <dbReference type="ARBA" id="ARBA00022989"/>
    </source>
</evidence>
<evidence type="ECO:0000256" key="6">
    <source>
        <dbReference type="ARBA" id="ARBA00022614"/>
    </source>
</evidence>
<dbReference type="Gene3D" id="3.30.200.20">
    <property type="entry name" value="Phosphorylase Kinase, domain 1"/>
    <property type="match status" value="1"/>
</dbReference>
<feature type="compositionally biased region" description="Low complexity" evidence="20">
    <location>
        <begin position="157"/>
        <end position="168"/>
    </location>
</feature>
<keyword evidence="10" id="KW-0677">Repeat</keyword>
<keyword evidence="4" id="KW-0723">Serine/threonine-protein kinase</keyword>
<evidence type="ECO:0000256" key="2">
    <source>
        <dbReference type="ARBA" id="ARBA00012513"/>
    </source>
</evidence>
<dbReference type="ExpressionAtlas" id="M8CF42">
    <property type="expression patterns" value="baseline"/>
</dbReference>
<keyword evidence="9" id="KW-0732">Signal</keyword>
<evidence type="ECO:0000256" key="16">
    <source>
        <dbReference type="ARBA" id="ARBA00023170"/>
    </source>
</evidence>
<evidence type="ECO:0000256" key="8">
    <source>
        <dbReference type="ARBA" id="ARBA00022692"/>
    </source>
</evidence>
<dbReference type="InterPro" id="IPR011009">
    <property type="entry name" value="Kinase-like_dom_sf"/>
</dbReference>
<evidence type="ECO:0000256" key="19">
    <source>
        <dbReference type="ARBA" id="ARBA00048679"/>
    </source>
</evidence>
<evidence type="ECO:0000256" key="5">
    <source>
        <dbReference type="ARBA" id="ARBA00022553"/>
    </source>
</evidence>
<keyword evidence="13" id="KW-0067">ATP-binding</keyword>
<dbReference type="Gene3D" id="1.10.510.10">
    <property type="entry name" value="Transferase(Phosphotransferase) domain 1"/>
    <property type="match status" value="2"/>
</dbReference>
<dbReference type="PROSITE" id="PS00108">
    <property type="entry name" value="PROTEIN_KINASE_ST"/>
    <property type="match status" value="1"/>
</dbReference>
<accession>M8CF42</accession>
<keyword evidence="3" id="KW-1003">Cell membrane</keyword>
<evidence type="ECO:0000256" key="1">
    <source>
        <dbReference type="ARBA" id="ARBA00004162"/>
    </source>
</evidence>
<keyword evidence="17" id="KW-0325">Glycoprotein</keyword>
<evidence type="ECO:0000256" key="4">
    <source>
        <dbReference type="ARBA" id="ARBA00022527"/>
    </source>
</evidence>
<evidence type="ECO:0000256" key="12">
    <source>
        <dbReference type="ARBA" id="ARBA00022777"/>
    </source>
</evidence>
<dbReference type="PROSITE" id="PS00107">
    <property type="entry name" value="PROTEIN_KINASE_ATP"/>
    <property type="match status" value="1"/>
</dbReference>
<dbReference type="SMART" id="SM00220">
    <property type="entry name" value="S_TKc"/>
    <property type="match status" value="1"/>
</dbReference>
<keyword evidence="5" id="KW-0597">Phosphoprotein</keyword>
<evidence type="ECO:0000256" key="7">
    <source>
        <dbReference type="ARBA" id="ARBA00022679"/>
    </source>
</evidence>
<protein>
    <recommendedName>
        <fullName evidence="2">non-specific serine/threonine protein kinase</fullName>
        <ecNumber evidence="2">2.7.11.1</ecNumber>
    </recommendedName>
</protein>
<keyword evidence="15" id="KW-0472">Membrane</keyword>
<dbReference type="GO" id="GO:0005886">
    <property type="term" value="C:plasma membrane"/>
    <property type="evidence" value="ECO:0007669"/>
    <property type="project" value="UniProtKB-SubCell"/>
</dbReference>
<dbReference type="PROSITE" id="PS50011">
    <property type="entry name" value="PROTEIN_KINASE_DOM"/>
    <property type="match status" value="1"/>
</dbReference>
<keyword evidence="16" id="KW-0675">Receptor</keyword>
<evidence type="ECO:0000256" key="9">
    <source>
        <dbReference type="ARBA" id="ARBA00022729"/>
    </source>
</evidence>
<dbReference type="GO" id="GO:0005524">
    <property type="term" value="F:ATP binding"/>
    <property type="evidence" value="ECO:0007669"/>
    <property type="project" value="UniProtKB-UniRule"/>
</dbReference>
<sequence length="1026" mass="113314">MARRAQIAGGCGGCRRGGVAFSGISNRAAVRVPQPRRDGCRLVQDGSIIDLSNDEEEWGMGDGGALSPIALFKGYPRKMVMKVALNDSSQQRKALKALSNLHGIDAIAADLPGGRITVTGVVDPVDVVGKLRRLFGNAEIVSVWRTNDSGKKKADTSSSSSSSFSSSSYRSRGVQDNGLRIAVKKLHLMPGLDDEEFIIEFHNLHKFLLSTMEKIFQLEWKKDIYALNTCKEEALTSIFLILLDNDMMPKIGGFGFSRFFDTTETFNTSEVARTSVYMPPEYVSKRQITPKFDVFSLGIIILQIMAGKESYTKYADIPPKEFIEHVYGFWVNRMQGTISKHTSREVRTCIEIALKCVESSQVKRPTINQIIQRLNKIDIIEFSSIDELYRTREFAFEFLERITNDFSDLNKVGSGGYGDVYKGVLDNGEEIAVKKLHQLGIDDEQFKNEGGSLNDQLSAQSCKLDWNKCYKIIRGICEGLHYLHNAVPPIYHLDLKPGNILLDKDMVAKIGDFGLSRLFDSAQTYMTASRDLKGTIGYMPPEYIEGQKISPKFDVFSLGVIIIKMMAGKEASYAHTCREEFIEHVCKKWQVRLQATMRSHLFEEVRTCIEIALKCVEDDRIRRPTIAQIVNELSNIGIAKSSPVGQVQATISPHVSEEVRTCIEIVLKCVEDDRTRRPTIAQIINELSKIGIAKGSPISQHALLFVIRQQITLEVDKNYPPMPPRANKLSGSGYHAVAKRAEAERAEVERKTEAEEEHKTEAEEERELKMKGAAEIEAEPCNTSSEVVTPPEAGEQEGGSRESARLHAPSKRYAGNDWVRHPQKRTAEIIFFCTSGVGDSHVSLSGQSKDMANFRTVKLAYTTLIAERSTYNASMAKTENSRSGINELYPPVGHAEAAALVAAAASSAAFLFADVEEVDDRKNQKGVVSETCSPVDRVRGGRDGVTGGSSSKGTTSRANVPVVDVPTIFCDLCCRQRVMGDVVGNNGGAAPAMANPIPSLYTQSLDEPCCLRGVCLIVLPSCPPEK</sequence>
<evidence type="ECO:0000256" key="10">
    <source>
        <dbReference type="ARBA" id="ARBA00022737"/>
    </source>
</evidence>
<evidence type="ECO:0000313" key="23">
    <source>
        <dbReference type="EnsemblPlants" id="EMT33069"/>
    </source>
</evidence>
<dbReference type="EC" id="2.7.11.1" evidence="2"/>
<dbReference type="Pfam" id="PF00069">
    <property type="entry name" value="Pkinase"/>
    <property type="match status" value="2"/>
</dbReference>
<dbReference type="AlphaFoldDB" id="M8CF42"/>
<dbReference type="Gene3D" id="3.30.70.100">
    <property type="match status" value="1"/>
</dbReference>
<dbReference type="GO" id="GO:0004674">
    <property type="term" value="F:protein serine/threonine kinase activity"/>
    <property type="evidence" value="ECO:0007669"/>
    <property type="project" value="UniProtKB-KW"/>
</dbReference>
<comment type="catalytic activity">
    <reaction evidence="18">
        <text>L-threonyl-[protein] + ATP = O-phospho-L-threonyl-[protein] + ADP + H(+)</text>
        <dbReference type="Rhea" id="RHEA:46608"/>
        <dbReference type="Rhea" id="RHEA-COMP:11060"/>
        <dbReference type="Rhea" id="RHEA-COMP:11605"/>
        <dbReference type="ChEBI" id="CHEBI:15378"/>
        <dbReference type="ChEBI" id="CHEBI:30013"/>
        <dbReference type="ChEBI" id="CHEBI:30616"/>
        <dbReference type="ChEBI" id="CHEBI:61977"/>
        <dbReference type="ChEBI" id="CHEBI:456216"/>
        <dbReference type="EC" id="2.7.11.1"/>
    </reaction>
</comment>
<comment type="subcellular location">
    <subcellularLocation>
        <location evidence="1">Cell membrane</location>
        <topology evidence="1">Single-pass membrane protein</topology>
    </subcellularLocation>
</comment>
<dbReference type="InterPro" id="IPR006121">
    <property type="entry name" value="HMA_dom"/>
</dbReference>
<keyword evidence="14" id="KW-1133">Transmembrane helix</keyword>
<comment type="catalytic activity">
    <reaction evidence="19">
        <text>L-seryl-[protein] + ATP = O-phospho-L-seryl-[protein] + ADP + H(+)</text>
        <dbReference type="Rhea" id="RHEA:17989"/>
        <dbReference type="Rhea" id="RHEA-COMP:9863"/>
        <dbReference type="Rhea" id="RHEA-COMP:11604"/>
        <dbReference type="ChEBI" id="CHEBI:15378"/>
        <dbReference type="ChEBI" id="CHEBI:29999"/>
        <dbReference type="ChEBI" id="CHEBI:30616"/>
        <dbReference type="ChEBI" id="CHEBI:83421"/>
        <dbReference type="ChEBI" id="CHEBI:456216"/>
        <dbReference type="EC" id="2.7.11.1"/>
    </reaction>
</comment>
<feature type="compositionally biased region" description="Basic and acidic residues" evidence="20">
    <location>
        <begin position="739"/>
        <end position="774"/>
    </location>
</feature>
<evidence type="ECO:0000256" key="20">
    <source>
        <dbReference type="SAM" id="MobiDB-lite"/>
    </source>
</evidence>
<evidence type="ECO:0000256" key="18">
    <source>
        <dbReference type="ARBA" id="ARBA00047899"/>
    </source>
</evidence>
<dbReference type="InterPro" id="IPR000719">
    <property type="entry name" value="Prot_kinase_dom"/>
</dbReference>
<dbReference type="GO" id="GO:0046872">
    <property type="term" value="F:metal ion binding"/>
    <property type="evidence" value="ECO:0007669"/>
    <property type="project" value="InterPro"/>
</dbReference>
<name>M8CF42_AEGTA</name>
<evidence type="ECO:0000259" key="22">
    <source>
        <dbReference type="PROSITE" id="PS50846"/>
    </source>
</evidence>
<dbReference type="SUPFAM" id="SSF56112">
    <property type="entry name" value="Protein kinase-like (PK-like)"/>
    <property type="match status" value="2"/>
</dbReference>
<evidence type="ECO:0000256" key="3">
    <source>
        <dbReference type="ARBA" id="ARBA00022475"/>
    </source>
</evidence>
<feature type="domain" description="HMA" evidence="22">
    <location>
        <begin position="76"/>
        <end position="143"/>
    </location>
</feature>
<feature type="domain" description="Protein kinase" evidence="21">
    <location>
        <begin position="245"/>
        <end position="704"/>
    </location>
</feature>
<organism evidence="23">
    <name type="scientific">Aegilops tauschii</name>
    <name type="common">Tausch's goatgrass</name>
    <name type="synonym">Aegilops squarrosa</name>
    <dbReference type="NCBI Taxonomy" id="37682"/>
    <lineage>
        <taxon>Eukaryota</taxon>
        <taxon>Viridiplantae</taxon>
        <taxon>Streptophyta</taxon>
        <taxon>Embryophyta</taxon>
        <taxon>Tracheophyta</taxon>
        <taxon>Spermatophyta</taxon>
        <taxon>Magnoliopsida</taxon>
        <taxon>Liliopsida</taxon>
        <taxon>Poales</taxon>
        <taxon>Poaceae</taxon>
        <taxon>BOP clade</taxon>
        <taxon>Pooideae</taxon>
        <taxon>Triticodae</taxon>
        <taxon>Triticeae</taxon>
        <taxon>Triticinae</taxon>
        <taxon>Aegilops</taxon>
    </lineage>
</organism>
<dbReference type="InterPro" id="IPR017441">
    <property type="entry name" value="Protein_kinase_ATP_BS"/>
</dbReference>
<evidence type="ECO:0000259" key="21">
    <source>
        <dbReference type="PROSITE" id="PS50011"/>
    </source>
</evidence>
<evidence type="ECO:0000256" key="11">
    <source>
        <dbReference type="ARBA" id="ARBA00022741"/>
    </source>
</evidence>
<keyword evidence="7" id="KW-0808">Transferase</keyword>
<dbReference type="PANTHER" id="PTHR45707">
    <property type="entry name" value="C2 CALCIUM/LIPID-BINDING PLANT PHOSPHORIBOSYLTRANSFERASE FAMILY PROTEIN"/>
    <property type="match status" value="1"/>
</dbReference>
<feature type="region of interest" description="Disordered" evidence="20">
    <location>
        <begin position="739"/>
        <end position="809"/>
    </location>
</feature>
<dbReference type="PROSITE" id="PS50846">
    <property type="entry name" value="HMA_2"/>
    <property type="match status" value="1"/>
</dbReference>
<dbReference type="PANTHER" id="PTHR45707:SF56">
    <property type="entry name" value="OS11G0608700 PROTEIN"/>
    <property type="match status" value="1"/>
</dbReference>
<proteinExistence type="predicted"/>